<proteinExistence type="predicted"/>
<accession>A0A3N1M866</accession>
<sequence>MAVQPAAPVDRQVIQGYGTGRFRVNGIEHAGSIIITPAAVVPWSATDARLDDATIDEILRAAAGAEVLLLGAGSRIVLLPPAQRQALRAAGLVVDVMDTGAACRTYNVLMMEGRLVAAALVALG</sequence>
<dbReference type="EMBL" id="RJKX01000013">
    <property type="protein sequence ID" value="ROP99870.1"/>
    <property type="molecule type" value="Genomic_DNA"/>
</dbReference>
<evidence type="ECO:0000313" key="1">
    <source>
        <dbReference type="EMBL" id="ROP99870.1"/>
    </source>
</evidence>
<dbReference type="RefSeq" id="WP_123689214.1">
    <property type="nucleotide sequence ID" value="NZ_AP019700.1"/>
</dbReference>
<reference evidence="1 2" key="1">
    <citation type="submission" date="2018-11" db="EMBL/GenBank/DDBJ databases">
        <title>Genomic Encyclopedia of Type Strains, Phase IV (KMG-IV): sequencing the most valuable type-strain genomes for metagenomic binning, comparative biology and taxonomic classification.</title>
        <authorList>
            <person name="Goeker M."/>
        </authorList>
    </citation>
    <scope>NUCLEOTIDE SEQUENCE [LARGE SCALE GENOMIC DNA]</scope>
    <source>
        <strain evidence="1 2">DSM 5900</strain>
    </source>
</reference>
<organism evidence="1 2">
    <name type="scientific">Stella humosa</name>
    <dbReference type="NCBI Taxonomy" id="94"/>
    <lineage>
        <taxon>Bacteria</taxon>
        <taxon>Pseudomonadati</taxon>
        <taxon>Pseudomonadota</taxon>
        <taxon>Alphaproteobacteria</taxon>
        <taxon>Rhodospirillales</taxon>
        <taxon>Stellaceae</taxon>
        <taxon>Stella</taxon>
    </lineage>
</organism>
<dbReference type="Pfam" id="PF04430">
    <property type="entry name" value="DUF498"/>
    <property type="match status" value="1"/>
</dbReference>
<dbReference type="SUPFAM" id="SSF64076">
    <property type="entry name" value="MTH938-like"/>
    <property type="match status" value="1"/>
</dbReference>
<dbReference type="CDD" id="cd00248">
    <property type="entry name" value="Mth938-like"/>
    <property type="match status" value="1"/>
</dbReference>
<dbReference type="PANTHER" id="PTHR21192">
    <property type="entry name" value="NUCLEAR PROTEIN E3-3"/>
    <property type="match status" value="1"/>
</dbReference>
<name>A0A3N1M866_9PROT</name>
<evidence type="ECO:0000313" key="2">
    <source>
        <dbReference type="Proteomes" id="UP000278222"/>
    </source>
</evidence>
<dbReference type="AlphaFoldDB" id="A0A3N1M866"/>
<dbReference type="PANTHER" id="PTHR21192:SF2">
    <property type="entry name" value="NADH DEHYDROGENASE [UBIQUINONE] 1 ALPHA SUBCOMPLEX ASSEMBLY FACTOR 3"/>
    <property type="match status" value="1"/>
</dbReference>
<dbReference type="Gene3D" id="3.40.1230.10">
    <property type="entry name" value="MTH938-like"/>
    <property type="match status" value="1"/>
</dbReference>
<gene>
    <name evidence="1" type="ORF">EDC65_1661</name>
</gene>
<dbReference type="InterPro" id="IPR007523">
    <property type="entry name" value="NDUFAF3/AAMDC"/>
</dbReference>
<dbReference type="OrthoDB" id="7351393at2"/>
<keyword evidence="2" id="KW-1185">Reference proteome</keyword>
<dbReference type="Proteomes" id="UP000278222">
    <property type="component" value="Unassembled WGS sequence"/>
</dbReference>
<protein>
    <recommendedName>
        <fullName evidence="3">Mth938-like domain-containing protein</fullName>
    </recommendedName>
</protein>
<dbReference type="InterPro" id="IPR036748">
    <property type="entry name" value="MTH938-like_sf"/>
</dbReference>
<comment type="caution">
    <text evidence="1">The sequence shown here is derived from an EMBL/GenBank/DDBJ whole genome shotgun (WGS) entry which is preliminary data.</text>
</comment>
<evidence type="ECO:0008006" key="3">
    <source>
        <dbReference type="Google" id="ProtNLM"/>
    </source>
</evidence>